<dbReference type="PROSITE" id="PS51257">
    <property type="entry name" value="PROKAR_LIPOPROTEIN"/>
    <property type="match status" value="1"/>
</dbReference>
<sequence>MSRRGAALAGTIAAAALLAAGCNADDEPSTEPPATHTSVPGPVAPSSSSASSAPASSAAGQPANVKRGAETGEAGVDVLITVKYAGGKVTPPAGAVDAQVGDRVKVEVTSDKSQNIDVQGMPDKSADVDPDEPEGIDWTVTKPGDTRVTLRESNTLLTTVHAV</sequence>
<keyword evidence="4" id="KW-1185">Reference proteome</keyword>
<organism evidence="3 4">
    <name type="scientific">Amycolatopsis jiangsuensis</name>
    <dbReference type="NCBI Taxonomy" id="1181879"/>
    <lineage>
        <taxon>Bacteria</taxon>
        <taxon>Bacillati</taxon>
        <taxon>Actinomycetota</taxon>
        <taxon>Actinomycetes</taxon>
        <taxon>Pseudonocardiales</taxon>
        <taxon>Pseudonocardiaceae</taxon>
        <taxon>Amycolatopsis</taxon>
    </lineage>
</organism>
<feature type="signal peptide" evidence="2">
    <location>
        <begin position="1"/>
        <end position="24"/>
    </location>
</feature>
<evidence type="ECO:0000256" key="2">
    <source>
        <dbReference type="SAM" id="SignalP"/>
    </source>
</evidence>
<dbReference type="EMBL" id="JACHMG010000001">
    <property type="protein sequence ID" value="MBB4686089.1"/>
    <property type="molecule type" value="Genomic_DNA"/>
</dbReference>
<feature type="region of interest" description="Disordered" evidence="1">
    <location>
        <begin position="116"/>
        <end position="142"/>
    </location>
</feature>
<keyword evidence="2" id="KW-0732">Signal</keyword>
<name>A0A840IX59_9PSEU</name>
<feature type="region of interest" description="Disordered" evidence="1">
    <location>
        <begin position="23"/>
        <end position="72"/>
    </location>
</feature>
<evidence type="ECO:0000313" key="3">
    <source>
        <dbReference type="EMBL" id="MBB4686089.1"/>
    </source>
</evidence>
<dbReference type="Proteomes" id="UP000581769">
    <property type="component" value="Unassembled WGS sequence"/>
</dbReference>
<accession>A0A840IX59</accession>
<protein>
    <recommendedName>
        <fullName evidence="5">Lipoprotein</fullName>
    </recommendedName>
</protein>
<comment type="caution">
    <text evidence="3">The sequence shown here is derived from an EMBL/GenBank/DDBJ whole genome shotgun (WGS) entry which is preliminary data.</text>
</comment>
<dbReference type="RefSeq" id="WP_184781017.1">
    <property type="nucleotide sequence ID" value="NZ_JACHMG010000001.1"/>
</dbReference>
<reference evidence="3 4" key="1">
    <citation type="submission" date="2020-08" db="EMBL/GenBank/DDBJ databases">
        <title>Sequencing the genomes of 1000 actinobacteria strains.</title>
        <authorList>
            <person name="Klenk H.-P."/>
        </authorList>
    </citation>
    <scope>NUCLEOTIDE SEQUENCE [LARGE SCALE GENOMIC DNA]</scope>
    <source>
        <strain evidence="3 4">DSM 45859</strain>
    </source>
</reference>
<evidence type="ECO:0008006" key="5">
    <source>
        <dbReference type="Google" id="ProtNLM"/>
    </source>
</evidence>
<feature type="chain" id="PRO_5032615801" description="Lipoprotein" evidence="2">
    <location>
        <begin position="25"/>
        <end position="163"/>
    </location>
</feature>
<proteinExistence type="predicted"/>
<evidence type="ECO:0000256" key="1">
    <source>
        <dbReference type="SAM" id="MobiDB-lite"/>
    </source>
</evidence>
<gene>
    <name evidence="3" type="ORF">BJY18_003574</name>
</gene>
<evidence type="ECO:0000313" key="4">
    <source>
        <dbReference type="Proteomes" id="UP000581769"/>
    </source>
</evidence>
<dbReference type="AlphaFoldDB" id="A0A840IX59"/>
<feature type="compositionally biased region" description="Low complexity" evidence="1">
    <location>
        <begin position="38"/>
        <end position="63"/>
    </location>
</feature>